<feature type="signal peptide" evidence="2">
    <location>
        <begin position="1"/>
        <end position="20"/>
    </location>
</feature>
<evidence type="ECO:0000313" key="4">
    <source>
        <dbReference type="Proteomes" id="UP000284547"/>
    </source>
</evidence>
<dbReference type="PROSITE" id="PS51257">
    <property type="entry name" value="PROKAR_LIPOPROTEIN"/>
    <property type="match status" value="1"/>
</dbReference>
<sequence length="173" mass="17642">MRLRLILPLVLLPLLAGCQALPGAKQDAPAAAQASPITGGEIAVTSLDGPAAPAQSPAAATDETALVPLLPVPDTMPQSDAPPAEAEPVAPPAFKTTAHLACEKRGGRWSVAGGGTAAFCQTPTKDAGKSCRRSTDCTGYCLNTSNTCAPVTPMLGCHDILNEQGRMLTQCIN</sequence>
<protein>
    <submittedName>
        <fullName evidence="3">Uncharacterized protein</fullName>
    </submittedName>
</protein>
<keyword evidence="4" id="KW-1185">Reference proteome</keyword>
<dbReference type="RefSeq" id="WP_118152151.1">
    <property type="nucleotide sequence ID" value="NZ_QWEY01000005.1"/>
</dbReference>
<keyword evidence="2" id="KW-0732">Signal</keyword>
<dbReference type="OrthoDB" id="8592692at2"/>
<evidence type="ECO:0000313" key="3">
    <source>
        <dbReference type="EMBL" id="RGP37220.1"/>
    </source>
</evidence>
<name>A0A411Z2F7_9RHOB</name>
<comment type="caution">
    <text evidence="3">The sequence shown here is derived from an EMBL/GenBank/DDBJ whole genome shotgun (WGS) entry which is preliminary data.</text>
</comment>
<evidence type="ECO:0000256" key="2">
    <source>
        <dbReference type="SAM" id="SignalP"/>
    </source>
</evidence>
<evidence type="ECO:0000256" key="1">
    <source>
        <dbReference type="SAM" id="MobiDB-lite"/>
    </source>
</evidence>
<feature type="chain" id="PRO_5019385953" evidence="2">
    <location>
        <begin position="21"/>
        <end position="173"/>
    </location>
</feature>
<feature type="region of interest" description="Disordered" evidence="1">
    <location>
        <begin position="70"/>
        <end position="89"/>
    </location>
</feature>
<gene>
    <name evidence="3" type="ORF">D1012_11205</name>
</gene>
<reference evidence="3 4" key="1">
    <citation type="submission" date="2018-08" db="EMBL/GenBank/DDBJ databases">
        <title>Flavobacterium tibetense sp. nov., isolated from a wetland YonghuCo on Tibetan Plateau.</title>
        <authorList>
            <person name="Phurbu D."/>
            <person name="Lu H."/>
            <person name="Xing P."/>
        </authorList>
    </citation>
    <scope>NUCLEOTIDE SEQUENCE [LARGE SCALE GENOMIC DNA]</scope>
    <source>
        <strain evidence="3 4">DJC</strain>
    </source>
</reference>
<dbReference type="EMBL" id="QWEY01000005">
    <property type="protein sequence ID" value="RGP37220.1"/>
    <property type="molecule type" value="Genomic_DNA"/>
</dbReference>
<proteinExistence type="predicted"/>
<accession>A0A411Z2F7</accession>
<organism evidence="3 4">
    <name type="scientific">Pseudotabrizicola alkalilacus</name>
    <dbReference type="NCBI Taxonomy" id="2305252"/>
    <lineage>
        <taxon>Bacteria</taxon>
        <taxon>Pseudomonadati</taxon>
        <taxon>Pseudomonadota</taxon>
        <taxon>Alphaproteobacteria</taxon>
        <taxon>Rhodobacterales</taxon>
        <taxon>Paracoccaceae</taxon>
        <taxon>Pseudotabrizicola</taxon>
    </lineage>
</organism>
<dbReference type="AlphaFoldDB" id="A0A411Z2F7"/>
<dbReference type="Proteomes" id="UP000284547">
    <property type="component" value="Unassembled WGS sequence"/>
</dbReference>